<evidence type="ECO:0000313" key="2">
    <source>
        <dbReference type="Proteomes" id="UP000309550"/>
    </source>
</evidence>
<sequence>MQTSKVKISDVIYNAATSSFEALVTVYGEHMPRKYACSIDAPIALPFEEAAAGLKRQALRRHKAETGMFSVISPNRPAPRAGRAPRTLSTWIKSLSTLRDDRAA</sequence>
<organism evidence="1 2">
    <name type="scientific">Sulfitobacter sabulilitoris</name>
    <dbReference type="NCBI Taxonomy" id="2562655"/>
    <lineage>
        <taxon>Bacteria</taxon>
        <taxon>Pseudomonadati</taxon>
        <taxon>Pseudomonadota</taxon>
        <taxon>Alphaproteobacteria</taxon>
        <taxon>Rhodobacterales</taxon>
        <taxon>Roseobacteraceae</taxon>
        <taxon>Sulfitobacter</taxon>
    </lineage>
</organism>
<reference evidence="1 2" key="1">
    <citation type="submission" date="2019-05" db="EMBL/GenBank/DDBJ databases">
        <title>Sulfitobacter sabulilitoris sp. nov., isolated from a marine sand.</title>
        <authorList>
            <person name="Yoon J.-H."/>
        </authorList>
    </citation>
    <scope>NUCLEOTIDE SEQUENCE [LARGE SCALE GENOMIC DNA]</scope>
    <source>
        <strain evidence="1 2">HSMS-29</strain>
    </source>
</reference>
<accession>A0A5S3PE28</accession>
<protein>
    <submittedName>
        <fullName evidence="1">Orotidine 5-phosphate decarboxylase</fullName>
    </submittedName>
</protein>
<proteinExistence type="predicted"/>
<comment type="caution">
    <text evidence="1">The sequence shown here is derived from an EMBL/GenBank/DDBJ whole genome shotgun (WGS) entry which is preliminary data.</text>
</comment>
<keyword evidence="2" id="KW-1185">Reference proteome</keyword>
<evidence type="ECO:0000313" key="1">
    <source>
        <dbReference type="EMBL" id="TMM52302.1"/>
    </source>
</evidence>
<dbReference type="Proteomes" id="UP000309550">
    <property type="component" value="Unassembled WGS sequence"/>
</dbReference>
<dbReference type="AlphaFoldDB" id="A0A5S3PE28"/>
<dbReference type="EMBL" id="VANS01000002">
    <property type="protein sequence ID" value="TMM52302.1"/>
    <property type="molecule type" value="Genomic_DNA"/>
</dbReference>
<gene>
    <name evidence="1" type="ORF">FDT80_08400</name>
</gene>
<dbReference type="RefSeq" id="WP_138661843.1">
    <property type="nucleotide sequence ID" value="NZ_VANS01000002.1"/>
</dbReference>
<name>A0A5S3PE28_9RHOB</name>
<dbReference type="OrthoDB" id="7862430at2"/>